<keyword evidence="3" id="KW-0732">Signal</keyword>
<evidence type="ECO:0000256" key="5">
    <source>
        <dbReference type="SAM" id="MobiDB-lite"/>
    </source>
</evidence>
<dbReference type="SUPFAM" id="SSF54060">
    <property type="entry name" value="His-Me finger endonucleases"/>
    <property type="match status" value="1"/>
</dbReference>
<dbReference type="PANTHER" id="PTHR33607">
    <property type="entry name" value="ENDONUCLEASE-1"/>
    <property type="match status" value="1"/>
</dbReference>
<keyword evidence="9" id="KW-1185">Reference proteome</keyword>
<dbReference type="InterPro" id="IPR007346">
    <property type="entry name" value="Endonuclease-I"/>
</dbReference>
<dbReference type="RefSeq" id="WP_089377908.1">
    <property type="nucleotide sequence ID" value="NZ_FZNX01000002.1"/>
</dbReference>
<comment type="similarity">
    <text evidence="1">Belongs to the EndA/NucM nuclease family.</text>
</comment>
<dbReference type="GO" id="GO:0016787">
    <property type="term" value="F:hydrolase activity"/>
    <property type="evidence" value="ECO:0007669"/>
    <property type="project" value="UniProtKB-KW"/>
</dbReference>
<feature type="region of interest" description="Disordered" evidence="5">
    <location>
        <begin position="104"/>
        <end position="173"/>
    </location>
</feature>
<dbReference type="SUPFAM" id="SSF103647">
    <property type="entry name" value="TSP type-3 repeat"/>
    <property type="match status" value="2"/>
</dbReference>
<evidence type="ECO:0000256" key="6">
    <source>
        <dbReference type="SAM" id="Phobius"/>
    </source>
</evidence>
<dbReference type="CDD" id="cd00063">
    <property type="entry name" value="FN3"/>
    <property type="match status" value="1"/>
</dbReference>
<dbReference type="Gene3D" id="4.10.1080.10">
    <property type="entry name" value="TSP type-3 repeat"/>
    <property type="match status" value="1"/>
</dbReference>
<dbReference type="Pfam" id="PF18962">
    <property type="entry name" value="Por_Secre_tail"/>
    <property type="match status" value="1"/>
</dbReference>
<keyword evidence="6" id="KW-0812">Transmembrane</keyword>
<dbReference type="NCBIfam" id="TIGR04183">
    <property type="entry name" value="Por_Secre_tail"/>
    <property type="match status" value="1"/>
</dbReference>
<dbReference type="OrthoDB" id="5485925at2"/>
<dbReference type="SMART" id="SM00060">
    <property type="entry name" value="FN3"/>
    <property type="match status" value="1"/>
</dbReference>
<dbReference type="InterPro" id="IPR026444">
    <property type="entry name" value="Secre_tail"/>
</dbReference>
<dbReference type="AlphaFoldDB" id="A0A238X779"/>
<dbReference type="EMBL" id="FZNX01000002">
    <property type="protein sequence ID" value="SNR54184.1"/>
    <property type="molecule type" value="Genomic_DNA"/>
</dbReference>
<keyword evidence="6" id="KW-0472">Membrane</keyword>
<reference evidence="9" key="1">
    <citation type="submission" date="2017-06" db="EMBL/GenBank/DDBJ databases">
        <authorList>
            <person name="Varghese N."/>
            <person name="Submissions S."/>
        </authorList>
    </citation>
    <scope>NUCLEOTIDE SEQUENCE [LARGE SCALE GENOMIC DNA]</scope>
    <source>
        <strain evidence="9">DSM 27993</strain>
    </source>
</reference>
<dbReference type="Proteomes" id="UP000198412">
    <property type="component" value="Unassembled WGS sequence"/>
</dbReference>
<dbReference type="PANTHER" id="PTHR33607:SF2">
    <property type="entry name" value="ENDONUCLEASE-1"/>
    <property type="match status" value="1"/>
</dbReference>
<gene>
    <name evidence="8" type="ORF">SAMN04488111_1601</name>
</gene>
<dbReference type="GO" id="GO:0005509">
    <property type="term" value="F:calcium ion binding"/>
    <property type="evidence" value="ECO:0007669"/>
    <property type="project" value="InterPro"/>
</dbReference>
<keyword evidence="4" id="KW-0378">Hydrolase</keyword>
<evidence type="ECO:0000256" key="3">
    <source>
        <dbReference type="ARBA" id="ARBA00022729"/>
    </source>
</evidence>
<sequence length="913" mass="100399">MHSTNTKNTKAFKNLLNSIFLFLFVIPFYGQVQSYYNGLDLTKTENELFVELSNRISSTHTAIPYTSGSTDTWDVLKTVDEDPTNANNVLLIYGFDDNDGISDTDRTRDKNLQDTGGGDPGKWNREHVFAKSLAKPNLGTDEPGPGTDVNNLKPADADRNSLRSNRKFTTGNGDSKIISTNGGWYPGDEWKGDVARVIMYMYLRYHGDGSQISQTQCLPIDVGFGTPLTIDSNMIDLFLNWNIEDPVSDFENQRNDYIETVQGNRNPFIDNPYLATLIWGGVNAEDTWNLNNITDSEAPLAPTNLTSSNITDDTVEINWIASTDNIGVVDYLIYLDGIYFKTAYTTTLIISGLSENTNYTISVKARDAASNLSLESNLINIKTLEGPLVLFSEDFNNCSTINFFTYSEESNKDWACETQFGENNSGSMGINGYQQDVFSRDWLITNTSINFDENTGEKISFYTDAAYGTTPLELVYSTDYDGLSSPESFTWVSVPNITIPVHSDGGGTEEIYSFSDIDISSITGTVYFAFKYYSNNDPTRWTVDNFEIIADNNDDVDDDGVLNEDDLCSGTPAGESVDANGCSMGQLDDDNDGVQNSDDLCPSSPIGATVNTSGCAESQLDDDEDGVMNNLDLCENTPNGEIVNAAGCSNGQLDDDNDGVINYDDLCPNSTVGSNVDTNGCFKLTSNNFKIESISETCPNKNNGQILITVIETFDYVATINGTNYNFTKSGLTVDNLPPASYDICITISGENYEQCFNVEIDEGITISGKSTSVSGKVSFDIEQGTAPFIVLVNDQKTLETYSPTFVINAKHGDIIQVKSSVSCEGVFSKTVDSFSEILAYPNPSKGNFEIALPISQKEVTIEIYNIQSQLISIKEYPIIYGKVQLNIETKPTGLYMVKVNLEEPVLLKIIKE</sequence>
<evidence type="ECO:0000256" key="4">
    <source>
        <dbReference type="ARBA" id="ARBA00022801"/>
    </source>
</evidence>
<evidence type="ECO:0000313" key="9">
    <source>
        <dbReference type="Proteomes" id="UP000198412"/>
    </source>
</evidence>
<name>A0A238X779_9FLAO</name>
<dbReference type="Pfam" id="PF04231">
    <property type="entry name" value="Endonuclease_1"/>
    <property type="match status" value="1"/>
</dbReference>
<dbReference type="SUPFAM" id="SSF49265">
    <property type="entry name" value="Fibronectin type III"/>
    <property type="match status" value="1"/>
</dbReference>
<keyword evidence="2" id="KW-0540">Nuclease</keyword>
<dbReference type="InterPro" id="IPR028974">
    <property type="entry name" value="TSP_type-3_rpt"/>
</dbReference>
<dbReference type="GO" id="GO:0004518">
    <property type="term" value="F:nuclease activity"/>
    <property type="evidence" value="ECO:0007669"/>
    <property type="project" value="UniProtKB-KW"/>
</dbReference>
<dbReference type="Pfam" id="PF00041">
    <property type="entry name" value="fn3"/>
    <property type="match status" value="1"/>
</dbReference>
<dbReference type="InterPro" id="IPR013783">
    <property type="entry name" value="Ig-like_fold"/>
</dbReference>
<protein>
    <submittedName>
        <fullName evidence="8">Por secretion system C-terminal sorting domain-containing protein</fullName>
    </submittedName>
</protein>
<dbReference type="InterPro" id="IPR044925">
    <property type="entry name" value="His-Me_finger_sf"/>
</dbReference>
<evidence type="ECO:0000256" key="2">
    <source>
        <dbReference type="ARBA" id="ARBA00022722"/>
    </source>
</evidence>
<accession>A0A238X779</accession>
<organism evidence="8 9">
    <name type="scientific">Lutibacter flavus</name>
    <dbReference type="NCBI Taxonomy" id="691689"/>
    <lineage>
        <taxon>Bacteria</taxon>
        <taxon>Pseudomonadati</taxon>
        <taxon>Bacteroidota</taxon>
        <taxon>Flavobacteriia</taxon>
        <taxon>Flavobacteriales</taxon>
        <taxon>Flavobacteriaceae</taxon>
        <taxon>Lutibacter</taxon>
    </lineage>
</organism>
<evidence type="ECO:0000259" key="7">
    <source>
        <dbReference type="PROSITE" id="PS50853"/>
    </source>
</evidence>
<feature type="domain" description="Fibronectin type-III" evidence="7">
    <location>
        <begin position="301"/>
        <end position="386"/>
    </location>
</feature>
<dbReference type="Gene3D" id="2.60.40.10">
    <property type="entry name" value="Immunoglobulins"/>
    <property type="match status" value="1"/>
</dbReference>
<proteinExistence type="inferred from homology"/>
<dbReference type="InterPro" id="IPR003961">
    <property type="entry name" value="FN3_dom"/>
</dbReference>
<evidence type="ECO:0000313" key="8">
    <source>
        <dbReference type="EMBL" id="SNR54184.1"/>
    </source>
</evidence>
<dbReference type="Gene3D" id="2.60.120.200">
    <property type="match status" value="1"/>
</dbReference>
<evidence type="ECO:0000256" key="1">
    <source>
        <dbReference type="ARBA" id="ARBA00006429"/>
    </source>
</evidence>
<dbReference type="InterPro" id="IPR036116">
    <property type="entry name" value="FN3_sf"/>
</dbReference>
<feature type="transmembrane region" description="Helical" evidence="6">
    <location>
        <begin position="12"/>
        <end position="30"/>
    </location>
</feature>
<dbReference type="PROSITE" id="PS50853">
    <property type="entry name" value="FN3"/>
    <property type="match status" value="1"/>
</dbReference>
<keyword evidence="6" id="KW-1133">Transmembrane helix</keyword>